<evidence type="ECO:0000313" key="2">
    <source>
        <dbReference type="EMBL" id="TNC31227.1"/>
    </source>
</evidence>
<dbReference type="OrthoDB" id="3729011at2"/>
<reference evidence="2 4" key="1">
    <citation type="submission" date="2019-05" db="EMBL/GenBank/DDBJ databases">
        <title>Mumia sp. nov., isolated from the intestinal contents of plateau pika (Ochotona curzoniae) in the Qinghai-Tibet plateau of China.</title>
        <authorList>
            <person name="Tian Z."/>
        </authorList>
    </citation>
    <scope>NUCLEOTIDE SEQUENCE [LARGE SCALE GENOMIC DNA]</scope>
    <source>
        <strain evidence="4">527</strain>
        <strain evidence="2">Z527</strain>
    </source>
</reference>
<organism evidence="2 4">
    <name type="scientific">Mumia zhuanghuii</name>
    <dbReference type="NCBI Taxonomy" id="2585211"/>
    <lineage>
        <taxon>Bacteria</taxon>
        <taxon>Bacillati</taxon>
        <taxon>Actinomycetota</taxon>
        <taxon>Actinomycetes</taxon>
        <taxon>Propionibacteriales</taxon>
        <taxon>Nocardioidaceae</taxon>
        <taxon>Mumia</taxon>
    </lineage>
</organism>
<protein>
    <submittedName>
        <fullName evidence="2">Uncharacterized protein</fullName>
    </submittedName>
</protein>
<gene>
    <name evidence="3" type="ORF">FHE65_15905</name>
    <name evidence="2" type="ORF">FHE65_31595</name>
</gene>
<evidence type="ECO:0000313" key="3">
    <source>
        <dbReference type="EMBL" id="TNC44912.1"/>
    </source>
</evidence>
<dbReference type="Pfam" id="PF18986">
    <property type="entry name" value="DUF5719"/>
    <property type="match status" value="1"/>
</dbReference>
<comment type="caution">
    <text evidence="2">The sequence shown here is derived from an EMBL/GenBank/DDBJ whole genome shotgun (WGS) entry which is preliminary data.</text>
</comment>
<dbReference type="AlphaFoldDB" id="A0A5C4MD20"/>
<sequence length="511" mass="50772">MSPKKRLSPQKSRRKAGGRRVKDQVVETTSAALALGAHSGRLVFGAVVVAALLLGVGELRTASDEPAVTGTSAQEISTVAYGCPAFVQRGASSATTVAVTSLPGDFPDGGTREALRLPGTGPVAALAESPRGAWATALTGRRARALLVEASGGRAPGTVAFSASVADATDGGGATVGACPRPAPERWFVGAGSTAQRRTALVLTNTSSNPGVVDVSMYGTAGEVDGVGATGIVVEPQTSRVVRLEQLAAGETEMAVRVVVRRGAVAVAATDASSVGTAAAGSELLPPSALPSNTVTVAGVPAHRASRTLLVANPSERTATVSLSIATNDGVFTPTGLESIDVAPQAVTSVTLPASISARAYSVRMTSDVPVTASVRTTTGSDHAYAVAAMPWEGTAVMPVSIGSSLRPGGAALLVAPEGEAAAQVRLTAHDESGAEVGSADLAAAAGSTTSLDPFGRGGVGVSAARVSYLTVSSDTPVRATAVYTARGLAALPLAPAPVREAAPVVRPGAL</sequence>
<dbReference type="RefSeq" id="WP_139106227.1">
    <property type="nucleotide sequence ID" value="NZ_VDFR01000071.1"/>
</dbReference>
<dbReference type="EMBL" id="VDFR01000071">
    <property type="protein sequence ID" value="TNC44912.1"/>
    <property type="molecule type" value="Genomic_DNA"/>
</dbReference>
<name>A0A5C4MD20_9ACTN</name>
<feature type="compositionally biased region" description="Basic residues" evidence="1">
    <location>
        <begin position="1"/>
        <end position="19"/>
    </location>
</feature>
<dbReference type="Proteomes" id="UP000306740">
    <property type="component" value="Unassembled WGS sequence"/>
</dbReference>
<feature type="region of interest" description="Disordered" evidence="1">
    <location>
        <begin position="1"/>
        <end position="23"/>
    </location>
</feature>
<accession>A0A5C4MD20</accession>
<evidence type="ECO:0000256" key="1">
    <source>
        <dbReference type="SAM" id="MobiDB-lite"/>
    </source>
</evidence>
<dbReference type="EMBL" id="VDFR01000206">
    <property type="protein sequence ID" value="TNC31227.1"/>
    <property type="molecule type" value="Genomic_DNA"/>
</dbReference>
<evidence type="ECO:0000313" key="4">
    <source>
        <dbReference type="Proteomes" id="UP000306740"/>
    </source>
</evidence>
<proteinExistence type="predicted"/>
<dbReference type="InterPro" id="IPR043777">
    <property type="entry name" value="DUF5719"/>
</dbReference>